<name>A0A953NFN1_9MOLU</name>
<reference evidence="1 2" key="1">
    <citation type="submission" date="2021-09" db="EMBL/GenBank/DDBJ databases">
        <title>WGS of Mycoplasma sp. Zaradi2 strains.</title>
        <authorList>
            <person name="Spergser J."/>
        </authorList>
    </citation>
    <scope>NUCLEOTIDE SEQUENCE [LARGE SCALE GENOMIC DNA]</scope>
    <source>
        <strain evidence="1 2">1331</strain>
    </source>
</reference>
<organism evidence="1 2">
    <name type="scientific">Mycoplasma tauri</name>
    <dbReference type="NCBI Taxonomy" id="547987"/>
    <lineage>
        <taxon>Bacteria</taxon>
        <taxon>Bacillati</taxon>
        <taxon>Mycoplasmatota</taxon>
        <taxon>Mollicutes</taxon>
        <taxon>Mycoplasmataceae</taxon>
        <taxon>Mycoplasma</taxon>
    </lineage>
</organism>
<dbReference type="EMBL" id="JAIQBY010000002">
    <property type="protein sequence ID" value="MBZ4195204.1"/>
    <property type="molecule type" value="Genomic_DNA"/>
</dbReference>
<evidence type="ECO:0000313" key="1">
    <source>
        <dbReference type="EMBL" id="MBZ4195204.1"/>
    </source>
</evidence>
<gene>
    <name evidence="1" type="ORF">LAD73_00480</name>
</gene>
<comment type="caution">
    <text evidence="1">The sequence shown here is derived from an EMBL/GenBank/DDBJ whole genome shotgun (WGS) entry which is preliminary data.</text>
</comment>
<protein>
    <submittedName>
        <fullName evidence="1">Uncharacterized protein</fullName>
    </submittedName>
</protein>
<proteinExistence type="predicted"/>
<sequence length="166" mass="19514">MNSSKNEDLLNSIVESYSEESLFKSLTNKYPEFNNHYKLFNHICPDVNLFESFDDQIFKSLKNKKIEFDKKIHTIDKSEIEKHITIMRSLQYKRELTLEPECQAKILSFSSNELDSLLNLETLDNDNLDDSSFQINNPSILYTNTIEVEAQTVDFNILRVKHKNKK</sequence>
<evidence type="ECO:0000313" key="2">
    <source>
        <dbReference type="Proteomes" id="UP000772186"/>
    </source>
</evidence>
<dbReference type="RefSeq" id="WP_223644353.1">
    <property type="nucleotide sequence ID" value="NZ_JAIQBY010000002.1"/>
</dbReference>
<dbReference type="AlphaFoldDB" id="A0A953NFN1"/>
<dbReference type="Proteomes" id="UP000772186">
    <property type="component" value="Unassembled WGS sequence"/>
</dbReference>
<keyword evidence="2" id="KW-1185">Reference proteome</keyword>
<accession>A0A953NFN1</accession>